<feature type="active site" description="Proton donor" evidence="3">
    <location>
        <position position="260"/>
    </location>
</feature>
<gene>
    <name evidence="5" type="ORF">I6U50_12445</name>
</gene>
<comment type="caution">
    <text evidence="5">The sequence shown here is derived from an EMBL/GenBank/DDBJ whole genome shotgun (WGS) entry which is preliminary data.</text>
</comment>
<dbReference type="Pfam" id="PF18344">
    <property type="entry name" value="CBM32"/>
    <property type="match status" value="1"/>
</dbReference>
<dbReference type="InterPro" id="IPR017853">
    <property type="entry name" value="GH"/>
</dbReference>
<dbReference type="NCBIfam" id="NF041654">
    <property type="entry name" value="GlcNAcase"/>
    <property type="match status" value="1"/>
</dbReference>
<dbReference type="PANTHER" id="PTHR13170:SF16">
    <property type="entry name" value="PROTEIN O-GLCNACASE"/>
    <property type="match status" value="1"/>
</dbReference>
<evidence type="ECO:0000256" key="1">
    <source>
        <dbReference type="ARBA" id="ARBA00022801"/>
    </source>
</evidence>
<dbReference type="SUPFAM" id="SSF140657">
    <property type="entry name" value="Hyaluronidase post-catalytic domain-like"/>
    <property type="match status" value="1"/>
</dbReference>
<dbReference type="Gene3D" id="1.20.58.460">
    <property type="entry name" value="Hyaluronidase post-catalytic domain-like"/>
    <property type="match status" value="1"/>
</dbReference>
<dbReference type="Gene3D" id="2.60.40.1180">
    <property type="entry name" value="Golgi alpha-mannosidase II"/>
    <property type="match status" value="1"/>
</dbReference>
<evidence type="ECO:0000256" key="2">
    <source>
        <dbReference type="ARBA" id="ARBA00023295"/>
    </source>
</evidence>
<sequence>MIKYSIQIFIFLLVSTGFAQIDRVNPVPQEVNIKDSVQLPSFFNIQQLNTGEATKNLISTYFTKENTLKKGLSIRVGDVTNKFKKRDLKKVPNRPESYYIKSTKNHILVIGRDAAGAYYGTKTLITLLSSSMRPLGEIIDYPDVSSRGVVEGFYGTPWTFENRMRQIDFYGANKLNTYIYGPKDDPYHSSPNWRKPYPEKEAEKLKKLVSRANLNHVDFVWAIHPGKDIKWDDKDRDALLRKFENMYDLGVRSFAVFFDDISGKGTDPTQQASLLNYLNDKFVKEKEDVRPLIMCPTEYNKAWSNPDRKYLETLGEKLDPSIEIMWTGNTVVADIDEATMDWINAKIKRKAFIWWNYPVSDYVRNHMLLGPAYGNAKTIAKDLSGFTSNPMEHAEASKIGIYGVADYTWNMEGYHPEKTWNKSLKDLMPENYEALAVFAKHNSDLGENGHRYRRKESVAFAPEAKEFLKSIKNKQEITNLNIIEAEFNEMVNASEKLLNSKDNPFLLDEIRPWVRQFKHLGKAGLSMLNMQKALQTKNQKEFEDNYNSVLKIKTEMFELDSKENQNPYQPGIKTSSLVITPMIDEAFTLLTSAYNKEFGESLKIESNFNPHSLFTNINKLKEQPITFKNKVLSLNPPLEVITFEAEDFLGFELEEVKKLKEVGYKLEPSLDALTWQLSKDGNTWSTPATKEANGHIKAFPKEAVKFIRIINATDTKIETRIKTLRIQF</sequence>
<organism evidence="5 6">
    <name type="scientific">Salegentibacter maritimus</name>
    <dbReference type="NCBI Taxonomy" id="2794347"/>
    <lineage>
        <taxon>Bacteria</taxon>
        <taxon>Pseudomonadati</taxon>
        <taxon>Bacteroidota</taxon>
        <taxon>Flavobacteriia</taxon>
        <taxon>Flavobacteriales</taxon>
        <taxon>Flavobacteriaceae</taxon>
        <taxon>Salegentibacter</taxon>
    </lineage>
</organism>
<reference evidence="5 6" key="1">
    <citation type="submission" date="2020-12" db="EMBL/GenBank/DDBJ databases">
        <title>Salegentibacter orientalis sp. nov., isolated from costal sediment.</title>
        <authorList>
            <person name="Lian F.-B."/>
        </authorList>
    </citation>
    <scope>NUCLEOTIDE SEQUENCE [LARGE SCALE GENOMIC DNA]</scope>
    <source>
        <strain evidence="5 6">F60176</strain>
    </source>
</reference>
<evidence type="ECO:0000313" key="6">
    <source>
        <dbReference type="Proteomes" id="UP000635665"/>
    </source>
</evidence>
<dbReference type="InterPro" id="IPR051822">
    <property type="entry name" value="Glycosyl_Hydrolase_84"/>
</dbReference>
<name>A0ABS0TIG0_9FLAO</name>
<dbReference type="Pfam" id="PF02838">
    <property type="entry name" value="Glyco_hydro_20b"/>
    <property type="match status" value="1"/>
</dbReference>
<keyword evidence="6" id="KW-1185">Reference proteome</keyword>
<accession>A0ABS0TIG0</accession>
<feature type="domain" description="GH84" evidence="4">
    <location>
        <begin position="145"/>
        <end position="412"/>
    </location>
</feature>
<dbReference type="InterPro" id="IPR011496">
    <property type="entry name" value="O-GlcNAcase_cat"/>
</dbReference>
<protein>
    <submittedName>
        <fullName evidence="5">Beta-N-acetylglucosaminidase domain-containing protein</fullName>
    </submittedName>
</protein>
<dbReference type="RefSeq" id="WP_198639066.1">
    <property type="nucleotide sequence ID" value="NZ_JAEHNY010000011.1"/>
</dbReference>
<dbReference type="InterPro" id="IPR049478">
    <property type="entry name" value="BT_4395-like_hel"/>
</dbReference>
<dbReference type="InterPro" id="IPR029018">
    <property type="entry name" value="Hex-like_dom2"/>
</dbReference>
<proteinExistence type="inferred from homology"/>
<dbReference type="Pfam" id="PF21809">
    <property type="entry name" value="Glyco_hydro_84_hel"/>
    <property type="match status" value="1"/>
</dbReference>
<dbReference type="InterPro" id="IPR048162">
    <property type="entry name" value="O-GlcNAcase_BT_4395-like"/>
</dbReference>
<dbReference type="InterPro" id="IPR015882">
    <property type="entry name" value="HEX_bac_N"/>
</dbReference>
<keyword evidence="2 3" id="KW-0326">Glycosidase</keyword>
<keyword evidence="1 3" id="KW-0378">Hydrolase</keyword>
<dbReference type="EMBL" id="JAEHNY010000011">
    <property type="protein sequence ID" value="MBI6120831.1"/>
    <property type="molecule type" value="Genomic_DNA"/>
</dbReference>
<comment type="similarity">
    <text evidence="3">Belongs to the glycosyl hydrolase 84 family.</text>
</comment>
<dbReference type="InterPro" id="IPR013780">
    <property type="entry name" value="Glyco_hydro_b"/>
</dbReference>
<dbReference type="Gene3D" id="3.20.20.80">
    <property type="entry name" value="Glycosidases"/>
    <property type="match status" value="1"/>
</dbReference>
<dbReference type="PROSITE" id="PS52009">
    <property type="entry name" value="GH84"/>
    <property type="match status" value="1"/>
</dbReference>
<dbReference type="Gene3D" id="3.30.379.10">
    <property type="entry name" value="Chitobiase/beta-hexosaminidase domain 2-like"/>
    <property type="match status" value="1"/>
</dbReference>
<dbReference type="SUPFAM" id="SSF51445">
    <property type="entry name" value="(Trans)glycosidases"/>
    <property type="match status" value="1"/>
</dbReference>
<evidence type="ECO:0000313" key="5">
    <source>
        <dbReference type="EMBL" id="MBI6120831.1"/>
    </source>
</evidence>
<dbReference type="SUPFAM" id="SSF55545">
    <property type="entry name" value="beta-N-acetylhexosaminidase-like domain"/>
    <property type="match status" value="1"/>
</dbReference>
<dbReference type="Proteomes" id="UP000635665">
    <property type="component" value="Unassembled WGS sequence"/>
</dbReference>
<evidence type="ECO:0000256" key="3">
    <source>
        <dbReference type="PROSITE-ProRule" id="PRU01353"/>
    </source>
</evidence>
<dbReference type="PANTHER" id="PTHR13170">
    <property type="entry name" value="O-GLCNACASE"/>
    <property type="match status" value="1"/>
</dbReference>
<evidence type="ECO:0000259" key="4">
    <source>
        <dbReference type="PROSITE" id="PS52009"/>
    </source>
</evidence>
<dbReference type="Pfam" id="PF07555">
    <property type="entry name" value="NAGidase"/>
    <property type="match status" value="1"/>
</dbReference>